<proteinExistence type="predicted"/>
<dbReference type="AlphaFoldDB" id="A0A6G1S706"/>
<dbReference type="InterPro" id="IPR011029">
    <property type="entry name" value="DEATH-like_dom_sf"/>
</dbReference>
<dbReference type="Gene3D" id="3.30.200.20">
    <property type="entry name" value="Phosphorylase Kinase, domain 1"/>
    <property type="match status" value="1"/>
</dbReference>
<protein>
    <submittedName>
        <fullName evidence="5">Interleukin-1 receptor-associated kinase 4</fullName>
    </submittedName>
</protein>
<evidence type="ECO:0000256" key="1">
    <source>
        <dbReference type="ARBA" id="ARBA00022741"/>
    </source>
</evidence>
<dbReference type="PROSITE" id="PS00108">
    <property type="entry name" value="PROTEIN_KINASE_ST"/>
    <property type="match status" value="1"/>
</dbReference>
<dbReference type="Gene3D" id="1.10.533.10">
    <property type="entry name" value="Death Domain, Fas"/>
    <property type="match status" value="1"/>
</dbReference>
<feature type="binding site" evidence="3">
    <location>
        <position position="210"/>
    </location>
    <ligand>
        <name>ATP</name>
        <dbReference type="ChEBI" id="CHEBI:30616"/>
    </ligand>
</feature>
<dbReference type="PROSITE" id="PS50011">
    <property type="entry name" value="PROTEIN_KINASE_DOM"/>
    <property type="match status" value="1"/>
</dbReference>
<accession>A0A6G1S706</accession>
<dbReference type="SUPFAM" id="SSF56112">
    <property type="entry name" value="Protein kinase-like (PK-like)"/>
    <property type="match status" value="1"/>
</dbReference>
<keyword evidence="2 3" id="KW-0067">ATP-binding</keyword>
<dbReference type="EMBL" id="GGYP01001397">
    <property type="protein sequence ID" value="MDE46168.1"/>
    <property type="molecule type" value="Transcribed_RNA"/>
</dbReference>
<feature type="domain" description="Protein kinase" evidence="4">
    <location>
        <begin position="173"/>
        <end position="484"/>
    </location>
</feature>
<dbReference type="GO" id="GO:0005886">
    <property type="term" value="C:plasma membrane"/>
    <property type="evidence" value="ECO:0007669"/>
    <property type="project" value="TreeGrafter"/>
</dbReference>
<reference evidence="5" key="1">
    <citation type="submission" date="2018-10" db="EMBL/GenBank/DDBJ databases">
        <title>Transcriptome assembly of Aceria tosichella (Wheat curl mite) Type 2.</title>
        <authorList>
            <person name="Scully E.D."/>
            <person name="Geib S.M."/>
            <person name="Palmer N.A."/>
            <person name="Gupta A.K."/>
            <person name="Sarath G."/>
            <person name="Tatineni S."/>
        </authorList>
    </citation>
    <scope>NUCLEOTIDE SEQUENCE</scope>
    <source>
        <strain evidence="5">LincolnNE</strain>
    </source>
</reference>
<dbReference type="InterPro" id="IPR000719">
    <property type="entry name" value="Prot_kinase_dom"/>
</dbReference>
<dbReference type="Gene3D" id="1.10.510.10">
    <property type="entry name" value="Transferase(Phosphotransferase) domain 1"/>
    <property type="match status" value="1"/>
</dbReference>
<evidence type="ECO:0000256" key="3">
    <source>
        <dbReference type="PROSITE-ProRule" id="PRU10141"/>
    </source>
</evidence>
<dbReference type="Pfam" id="PF00069">
    <property type="entry name" value="Pkinase"/>
    <property type="match status" value="1"/>
</dbReference>
<dbReference type="PANTHER" id="PTHR27001">
    <property type="entry name" value="OS01G0253100 PROTEIN"/>
    <property type="match status" value="1"/>
</dbReference>
<keyword evidence="5" id="KW-0675">Receptor</keyword>
<evidence type="ECO:0000256" key="2">
    <source>
        <dbReference type="ARBA" id="ARBA00022840"/>
    </source>
</evidence>
<dbReference type="PROSITE" id="PS00107">
    <property type="entry name" value="PROTEIN_KINASE_ATP"/>
    <property type="match status" value="1"/>
</dbReference>
<dbReference type="SMART" id="SM00220">
    <property type="entry name" value="S_TKc"/>
    <property type="match status" value="1"/>
</dbReference>
<dbReference type="PANTHER" id="PTHR27001:SF931">
    <property type="entry name" value="OS11G0664100 PROTEIN"/>
    <property type="match status" value="1"/>
</dbReference>
<evidence type="ECO:0000259" key="4">
    <source>
        <dbReference type="PROSITE" id="PS50011"/>
    </source>
</evidence>
<dbReference type="SUPFAM" id="SSF47986">
    <property type="entry name" value="DEATH domain"/>
    <property type="match status" value="1"/>
</dbReference>
<organism evidence="5">
    <name type="scientific">Aceria tosichella</name>
    <name type="common">wheat curl mite</name>
    <dbReference type="NCBI Taxonomy" id="561515"/>
    <lineage>
        <taxon>Eukaryota</taxon>
        <taxon>Metazoa</taxon>
        <taxon>Ecdysozoa</taxon>
        <taxon>Arthropoda</taxon>
        <taxon>Chelicerata</taxon>
        <taxon>Arachnida</taxon>
        <taxon>Acari</taxon>
        <taxon>Acariformes</taxon>
        <taxon>Trombidiformes</taxon>
        <taxon>Prostigmata</taxon>
        <taxon>Eupodina</taxon>
        <taxon>Eriophyoidea</taxon>
        <taxon>Eriophyidae</taxon>
        <taxon>Eriophyinae</taxon>
        <taxon>Aceriini</taxon>
        <taxon>Aceria</taxon>
    </lineage>
</organism>
<dbReference type="GO" id="GO:0004672">
    <property type="term" value="F:protein kinase activity"/>
    <property type="evidence" value="ECO:0007669"/>
    <property type="project" value="InterPro"/>
</dbReference>
<keyword evidence="5" id="KW-0418">Kinase</keyword>
<keyword evidence="1 3" id="KW-0547">Nucleotide-binding</keyword>
<dbReference type="InterPro" id="IPR008271">
    <property type="entry name" value="Ser/Thr_kinase_AS"/>
</dbReference>
<dbReference type="InterPro" id="IPR017441">
    <property type="entry name" value="Protein_kinase_ATP_BS"/>
</dbReference>
<sequence length="509" mass="57873">MAYQMEQELRHMKPSHLTKLSTIIDESKSWADLLNQLSSSDGFPSFCITLETTHLIKRQSSPTLALLNHWSITGRRRPTILNLIKLLRACHLKRAEDYIWDLLHQLPRERAIANIPELDNDQSSHHDTINIDFKFKNLDTVISSIPEQCNRYSFTSIYESTNRFCHKPFDFATNSGFKIGDGRFSSVFLARTYLEDNDNQAPKTQVVAAKLLKSECNINYLVNEIRLAKKISHENILELLGISIGHGEDDSPSYICLIYPYMKNGSLLDCLNFGLRCNNGQKISWQDRLNIAFKVAKGIAYLHGFHEGVIIHRDIKTANILIGNDLSPKLGDFTLVRQLDSLKQGGTQYSQNIIGTSVYMPPEAFRGDISTKFDIFSFGVVLLELLTGLKPFDDEMNEDLLTYISDKLSDIDDNPELIGSGVESTLASRDKFLMDILDKKAGEWDFARARVMFDLALRATEVRKKDRPDISYILTTIQQVHKNEFDGIDCNNPSEASFEQFESRELANA</sequence>
<evidence type="ECO:0000313" key="5">
    <source>
        <dbReference type="EMBL" id="MDE46168.1"/>
    </source>
</evidence>
<gene>
    <name evidence="5" type="primary">IRAK4</name>
    <name evidence="5" type="ORF">g.8882</name>
</gene>
<name>A0A6G1S706_9ACAR</name>
<keyword evidence="5" id="KW-0808">Transferase</keyword>
<dbReference type="InterPro" id="IPR011009">
    <property type="entry name" value="Kinase-like_dom_sf"/>
</dbReference>
<dbReference type="GO" id="GO:0005524">
    <property type="term" value="F:ATP binding"/>
    <property type="evidence" value="ECO:0007669"/>
    <property type="project" value="UniProtKB-UniRule"/>
</dbReference>